<dbReference type="Gene3D" id="1.25.10.10">
    <property type="entry name" value="Leucine-rich Repeat Variant"/>
    <property type="match status" value="1"/>
</dbReference>
<feature type="repeat" description="HEAT" evidence="2">
    <location>
        <begin position="1009"/>
        <end position="1046"/>
    </location>
</feature>
<dbReference type="FunFam" id="2.30.29.30:FF:000286">
    <property type="entry name" value="PH-protein kinase domain containing protein"/>
    <property type="match status" value="1"/>
</dbReference>
<dbReference type="Gene3D" id="2.30.29.30">
    <property type="entry name" value="Pleckstrin-homology domain (PH domain)/Phosphotyrosine-binding domain (PTB)"/>
    <property type="match status" value="3"/>
</dbReference>
<proteinExistence type="predicted"/>
<dbReference type="Pfam" id="PF00169">
    <property type="entry name" value="PH"/>
    <property type="match status" value="3"/>
</dbReference>
<protein>
    <recommendedName>
        <fullName evidence="4">PH domain-containing protein</fullName>
    </recommendedName>
</protein>
<feature type="domain" description="PH" evidence="4">
    <location>
        <begin position="764"/>
        <end position="865"/>
    </location>
</feature>
<comment type="caution">
    <text evidence="5">The sequence shown here is derived from an EMBL/GenBank/DDBJ whole genome shotgun (WGS) entry which is preliminary data.</text>
</comment>
<dbReference type="GO" id="GO:0000159">
    <property type="term" value="C:protein phosphatase type 2A complex"/>
    <property type="evidence" value="ECO:0007669"/>
    <property type="project" value="TreeGrafter"/>
</dbReference>
<gene>
    <name evidence="5" type="ORF">P43SY_003975</name>
</gene>
<dbReference type="GO" id="GO:0005634">
    <property type="term" value="C:nucleus"/>
    <property type="evidence" value="ECO:0007669"/>
    <property type="project" value="TreeGrafter"/>
</dbReference>
<dbReference type="InterPro" id="IPR001849">
    <property type="entry name" value="PH_domain"/>
</dbReference>
<dbReference type="SMART" id="SM00233">
    <property type="entry name" value="PH"/>
    <property type="match status" value="3"/>
</dbReference>
<dbReference type="PROSITE" id="PS50077">
    <property type="entry name" value="HEAT_REPEAT"/>
    <property type="match status" value="2"/>
</dbReference>
<reference evidence="5" key="1">
    <citation type="submission" date="2021-12" db="EMBL/GenBank/DDBJ databases">
        <title>Prjna785345.</title>
        <authorList>
            <person name="Rujirawat T."/>
            <person name="Krajaejun T."/>
        </authorList>
    </citation>
    <scope>NUCLEOTIDE SEQUENCE</scope>
    <source>
        <strain evidence="5">Pi057C3</strain>
    </source>
</reference>
<dbReference type="InterPro" id="IPR051023">
    <property type="entry name" value="PP2A_Regulatory_Subunit_A"/>
</dbReference>
<dbReference type="Pfam" id="PF13646">
    <property type="entry name" value="HEAT_2"/>
    <property type="match status" value="1"/>
</dbReference>
<evidence type="ECO:0000313" key="5">
    <source>
        <dbReference type="EMBL" id="KAJ0403404.1"/>
    </source>
</evidence>
<evidence type="ECO:0000313" key="6">
    <source>
        <dbReference type="Proteomes" id="UP001209570"/>
    </source>
</evidence>
<dbReference type="Proteomes" id="UP001209570">
    <property type="component" value="Unassembled WGS sequence"/>
</dbReference>
<evidence type="ECO:0000259" key="4">
    <source>
        <dbReference type="PROSITE" id="PS50003"/>
    </source>
</evidence>
<feature type="repeat" description="HEAT" evidence="2">
    <location>
        <begin position="931"/>
        <end position="969"/>
    </location>
</feature>
<keyword evidence="1" id="KW-0677">Repeat</keyword>
<feature type="domain" description="PH" evidence="4">
    <location>
        <begin position="432"/>
        <end position="531"/>
    </location>
</feature>
<dbReference type="PROSITE" id="PS50003">
    <property type="entry name" value="PH_DOMAIN"/>
    <property type="match status" value="3"/>
</dbReference>
<feature type="domain" description="PH" evidence="4">
    <location>
        <begin position="566"/>
        <end position="664"/>
    </location>
</feature>
<accession>A0AAD5QC03</accession>
<organism evidence="5 6">
    <name type="scientific">Pythium insidiosum</name>
    <name type="common">Pythiosis disease agent</name>
    <dbReference type="NCBI Taxonomy" id="114742"/>
    <lineage>
        <taxon>Eukaryota</taxon>
        <taxon>Sar</taxon>
        <taxon>Stramenopiles</taxon>
        <taxon>Oomycota</taxon>
        <taxon>Peronosporomycetes</taxon>
        <taxon>Pythiales</taxon>
        <taxon>Pythiaceae</taxon>
        <taxon>Pythium</taxon>
    </lineage>
</organism>
<dbReference type="InterPro" id="IPR011989">
    <property type="entry name" value="ARM-like"/>
</dbReference>
<dbReference type="SUPFAM" id="SSF50729">
    <property type="entry name" value="PH domain-like"/>
    <property type="match status" value="3"/>
</dbReference>
<sequence>MVLEGPSVSSIPRSPPASIGATVATPPPRPRSLSPPRGDAQAPNELDSMVFSPQSSGSSQRDPTVLSRRAKGFAADFRSRDSVVNIHREADVGAQSPAIVGRDVDIRVFQEEPKVRVIGGRSEDAWPTRYVEYDVELKYKNFTWQVEIPKSTVYGLWFFVKSKIHGLTARGNQSGGSAGSTASASAIDTWAIPQMRKLFLANAEKSVSPEMVALVQQYLDAVVRIPALLHTATIVEMFQVSNSTFDDEEGYTSVREGWLKRKAEEGVKIYILMYKEVSVALTLNSNFSKKTFRRLHPDIHVLRDPDFLMKHLVQQYYESPDVDDALDTYDNEIDGEPIVVGGLDSIMAPQLQQPVPNRAAQPGHDQDTAVLERMDTNGSELSSTEPQRNSLLGLFRFSWLGGSGREPSENGRNSMLGNATDLQSQLLSEDVGIVMKGWLEKCGQQFKTWYWRFFVLREDGVLAYYADEDMKKPKGAINVGYGSKADISVQSNLIDKKFVFMITTAQRNMVISAPSQKMMTKWIAKLHAAGATPSEPWDPSKKTVKFFVRHSECPHEWKRYDDPTSYIHMEGCLLKRGHVNKNWKNRFFRIERGELRYYTENQEQLKGSVPLKGTIVSPGMAQCPDGRKNYFVLTSKDGTFEMHLNAPNEQTMHRWIEALQEAQTALADKGAKGTVSGLALVVKRAEEIPLAKVEVLFNSSKEINVELERRTEALIVSGCPDSRIPVGSQLVAVGDRSVLRETYTAARQALRVSTFPLRLHFVLPPYKKGELVKKSRSGFENWKKRVIIVTNGEIHYYKQVTSATSTSLKHRKSFTLVGCYLNLIHMPGREFCIVVARSPSDKLVLETQSEEQRVEWASVIYCSIRLVSQGLTPGHIENLQLEVAQSLATVDEASVRDMLLNDQNSEVRLNVISNLEEGNNVIGIELLSQSLLPAIVHLAEDKQWRVRLAIIEYIPQLAAQLGREYFEEKLSALCMLWLADHVFSIREAATVNLRKLAETFGVDWAKEHIVPKIGEMRADANYLHRLTALYAIKTLSEALNLETVQEVMIPLATSLAQVCSIIFAHLMQLS</sequence>
<dbReference type="InterPro" id="IPR021133">
    <property type="entry name" value="HEAT_type_2"/>
</dbReference>
<dbReference type="GO" id="GO:0005829">
    <property type="term" value="C:cytosol"/>
    <property type="evidence" value="ECO:0007669"/>
    <property type="project" value="TreeGrafter"/>
</dbReference>
<keyword evidence="6" id="KW-1185">Reference proteome</keyword>
<evidence type="ECO:0000256" key="2">
    <source>
        <dbReference type="PROSITE-ProRule" id="PRU00103"/>
    </source>
</evidence>
<name>A0AAD5QC03_PYTIN</name>
<dbReference type="GO" id="GO:0019888">
    <property type="term" value="F:protein phosphatase regulator activity"/>
    <property type="evidence" value="ECO:0007669"/>
    <property type="project" value="TreeGrafter"/>
</dbReference>
<dbReference type="PANTHER" id="PTHR10648">
    <property type="entry name" value="SERINE/THREONINE-PROTEIN PHOSPHATASE PP2A 65 KDA REGULATORY SUBUNIT"/>
    <property type="match status" value="1"/>
</dbReference>
<dbReference type="EMBL" id="JAKCXM010000082">
    <property type="protein sequence ID" value="KAJ0403404.1"/>
    <property type="molecule type" value="Genomic_DNA"/>
</dbReference>
<dbReference type="SUPFAM" id="SSF48371">
    <property type="entry name" value="ARM repeat"/>
    <property type="match status" value="1"/>
</dbReference>
<dbReference type="PANTHER" id="PTHR10648:SF4">
    <property type="entry name" value="PROTEIN PHOSPHATASE 2 (FORMERLY 2A), REGULATORY SUBUNIT A, BETA ISOFORM-RELATED"/>
    <property type="match status" value="1"/>
</dbReference>
<evidence type="ECO:0000256" key="1">
    <source>
        <dbReference type="ARBA" id="ARBA00022737"/>
    </source>
</evidence>
<dbReference type="InterPro" id="IPR011993">
    <property type="entry name" value="PH-like_dom_sf"/>
</dbReference>
<evidence type="ECO:0000256" key="3">
    <source>
        <dbReference type="SAM" id="MobiDB-lite"/>
    </source>
</evidence>
<dbReference type="AlphaFoldDB" id="A0AAD5QC03"/>
<feature type="region of interest" description="Disordered" evidence="3">
    <location>
        <begin position="1"/>
        <end position="67"/>
    </location>
</feature>
<feature type="compositionally biased region" description="Polar residues" evidence="3">
    <location>
        <begin position="51"/>
        <end position="62"/>
    </location>
</feature>
<dbReference type="InterPro" id="IPR016024">
    <property type="entry name" value="ARM-type_fold"/>
</dbReference>